<dbReference type="Proteomes" id="UP000829685">
    <property type="component" value="Unassembled WGS sequence"/>
</dbReference>
<accession>A0A9Q0AKZ6</accession>
<name>A0A9Q0AKZ6_9PEZI</name>
<dbReference type="OrthoDB" id="245563at2759"/>
<gene>
    <name evidence="1" type="ORF">JX265_010941</name>
</gene>
<sequence>MSDKYRPTILIFSVGEVEGGLKKIKEKADVHQASFSRPNACADLLKAHPSAQALWIVDPDIARQDHKLLSKQVVAYVRNGGTAIIGGWFVASVTPLEFDEWMESDWNLPWRFGQYETTTVVFQSLAVGPRDHWRDGLAAAYSQKGVFLKNVAATDSWYASPPGSKSESRVFGPLPIESQTSMAFGRVGQGWLGFTGDINNVTETNNALLAMMGLNGRDIYDK</sequence>
<keyword evidence="2" id="KW-1185">Reference proteome</keyword>
<dbReference type="AlphaFoldDB" id="A0A9Q0AKZ6"/>
<protein>
    <submittedName>
        <fullName evidence="1">Uncharacterized protein</fullName>
    </submittedName>
</protein>
<evidence type="ECO:0000313" key="1">
    <source>
        <dbReference type="EMBL" id="KAI1857911.1"/>
    </source>
</evidence>
<organism evidence="1 2">
    <name type="scientific">Neoarthrinium moseri</name>
    <dbReference type="NCBI Taxonomy" id="1658444"/>
    <lineage>
        <taxon>Eukaryota</taxon>
        <taxon>Fungi</taxon>
        <taxon>Dikarya</taxon>
        <taxon>Ascomycota</taxon>
        <taxon>Pezizomycotina</taxon>
        <taxon>Sordariomycetes</taxon>
        <taxon>Xylariomycetidae</taxon>
        <taxon>Amphisphaeriales</taxon>
        <taxon>Apiosporaceae</taxon>
        <taxon>Neoarthrinium</taxon>
    </lineage>
</organism>
<evidence type="ECO:0000313" key="2">
    <source>
        <dbReference type="Proteomes" id="UP000829685"/>
    </source>
</evidence>
<dbReference type="EMBL" id="JAFIMR010000038">
    <property type="protein sequence ID" value="KAI1857911.1"/>
    <property type="molecule type" value="Genomic_DNA"/>
</dbReference>
<proteinExistence type="predicted"/>
<reference evidence="1" key="1">
    <citation type="submission" date="2021-03" db="EMBL/GenBank/DDBJ databases">
        <title>Revisited historic fungal species revealed as producer of novel bioactive compounds through whole genome sequencing and comparative genomics.</title>
        <authorList>
            <person name="Vignolle G.A."/>
            <person name="Hochenegger N."/>
            <person name="Mach R.L."/>
            <person name="Mach-Aigner A.R."/>
            <person name="Javad Rahimi M."/>
            <person name="Salim K.A."/>
            <person name="Chan C.M."/>
            <person name="Lim L.B.L."/>
            <person name="Cai F."/>
            <person name="Druzhinina I.S."/>
            <person name="U'Ren J.M."/>
            <person name="Derntl C."/>
        </authorList>
    </citation>
    <scope>NUCLEOTIDE SEQUENCE</scope>
    <source>
        <strain evidence="1">TUCIM 5799</strain>
    </source>
</reference>
<comment type="caution">
    <text evidence="1">The sequence shown here is derived from an EMBL/GenBank/DDBJ whole genome shotgun (WGS) entry which is preliminary data.</text>
</comment>